<organism evidence="2">
    <name type="scientific">Amblyomma americanum</name>
    <name type="common">Lone star tick</name>
    <dbReference type="NCBI Taxonomy" id="6943"/>
    <lineage>
        <taxon>Eukaryota</taxon>
        <taxon>Metazoa</taxon>
        <taxon>Ecdysozoa</taxon>
        <taxon>Arthropoda</taxon>
        <taxon>Chelicerata</taxon>
        <taxon>Arachnida</taxon>
        <taxon>Acari</taxon>
        <taxon>Parasitiformes</taxon>
        <taxon>Ixodida</taxon>
        <taxon>Ixodoidea</taxon>
        <taxon>Ixodidae</taxon>
        <taxon>Amblyomminae</taxon>
        <taxon>Amblyomma</taxon>
    </lineage>
</organism>
<keyword evidence="1" id="KW-0812">Transmembrane</keyword>
<feature type="transmembrane region" description="Helical" evidence="1">
    <location>
        <begin position="15"/>
        <end position="34"/>
    </location>
</feature>
<accession>A0A0C9SDK9</accession>
<reference evidence="2" key="1">
    <citation type="journal article" date="2015" name="PLoS ONE">
        <title>An Insight into the Sialome of the Lone Star Tick, Amblyomma americanum, with a Glimpse on Its Time Dependent Gene Expression.</title>
        <authorList>
            <person name="Karim S."/>
            <person name="Ribeiro J.M."/>
        </authorList>
    </citation>
    <scope>NUCLEOTIDE SEQUENCE</scope>
    <source>
        <tissue evidence="2">Salivary gland</tissue>
    </source>
</reference>
<keyword evidence="1" id="KW-1133">Transmembrane helix</keyword>
<dbReference type="EMBL" id="GBZX01000628">
    <property type="protein sequence ID" value="JAG92112.1"/>
    <property type="molecule type" value="mRNA"/>
</dbReference>
<sequence>MSSHFSYCSCSVGGHWRLCCTSFLFFFLSFVEQIEARTSSIMLCPVKRKKSTKFTLEGMSIVHICLSFNLSSQPWTRGATSVAARNECYTLKQRLLLHGWEEPVPLLTEGAYICYIILFVILYSNGLYGILVKGR</sequence>
<name>A0A0C9SDK9_AMBAM</name>
<evidence type="ECO:0000256" key="1">
    <source>
        <dbReference type="SAM" id="Phobius"/>
    </source>
</evidence>
<protein>
    <submittedName>
        <fullName evidence="2">Uncharacterized protein</fullName>
    </submittedName>
</protein>
<evidence type="ECO:0000313" key="2">
    <source>
        <dbReference type="EMBL" id="JAG92112.1"/>
    </source>
</evidence>
<dbReference type="AlphaFoldDB" id="A0A0C9SDK9"/>
<keyword evidence="1" id="KW-0472">Membrane</keyword>
<feature type="transmembrane region" description="Helical" evidence="1">
    <location>
        <begin position="110"/>
        <end position="131"/>
    </location>
</feature>
<proteinExistence type="evidence at transcript level"/>